<organism evidence="1 2">
    <name type="scientific">Deinococcus roseus</name>
    <dbReference type="NCBI Taxonomy" id="392414"/>
    <lineage>
        <taxon>Bacteria</taxon>
        <taxon>Thermotogati</taxon>
        <taxon>Deinococcota</taxon>
        <taxon>Deinococci</taxon>
        <taxon>Deinococcales</taxon>
        <taxon>Deinococcaceae</taxon>
        <taxon>Deinococcus</taxon>
    </lineage>
</organism>
<accession>A0ABQ2CY73</accession>
<sequence length="189" mass="21406">MPGPEQLQEMWRTLKIKTLPDLPADIANVLNQMRSTRINGGAWYAAFQFETHPALDWFIKDHPQHLEASNFFADALLHPVVQQALKAALPEQGISANPILMDTFDLEASLAREIHSGGAYHHTYTSVRQSKNLAASFVDQVQGDLRHQWFAYSPGGFSDPSDSTPWDHSWYGLNSLKRSFWILHVHDVD</sequence>
<evidence type="ECO:0000313" key="2">
    <source>
        <dbReference type="Proteomes" id="UP000632222"/>
    </source>
</evidence>
<proteinExistence type="predicted"/>
<comment type="caution">
    <text evidence="1">The sequence shown here is derived from an EMBL/GenBank/DDBJ whole genome shotgun (WGS) entry which is preliminary data.</text>
</comment>
<reference evidence="2" key="1">
    <citation type="journal article" date="2019" name="Int. J. Syst. Evol. Microbiol.">
        <title>The Global Catalogue of Microorganisms (GCM) 10K type strain sequencing project: providing services to taxonomists for standard genome sequencing and annotation.</title>
        <authorList>
            <consortium name="The Broad Institute Genomics Platform"/>
            <consortium name="The Broad Institute Genome Sequencing Center for Infectious Disease"/>
            <person name="Wu L."/>
            <person name="Ma J."/>
        </authorList>
    </citation>
    <scope>NUCLEOTIDE SEQUENCE [LARGE SCALE GENOMIC DNA]</scope>
    <source>
        <strain evidence="2">JCM 14370</strain>
    </source>
</reference>
<name>A0ABQ2CY73_9DEIO</name>
<protein>
    <recommendedName>
        <fullName evidence="3">Stress-response A/B barrel domain-containing protein</fullName>
    </recommendedName>
</protein>
<evidence type="ECO:0000313" key="1">
    <source>
        <dbReference type="EMBL" id="GGJ32421.1"/>
    </source>
</evidence>
<keyword evidence="2" id="KW-1185">Reference proteome</keyword>
<evidence type="ECO:0008006" key="3">
    <source>
        <dbReference type="Google" id="ProtNLM"/>
    </source>
</evidence>
<dbReference type="EMBL" id="BMOD01000005">
    <property type="protein sequence ID" value="GGJ32421.1"/>
    <property type="molecule type" value="Genomic_DNA"/>
</dbReference>
<gene>
    <name evidence="1" type="ORF">GCM10008938_18290</name>
</gene>
<dbReference type="Proteomes" id="UP000632222">
    <property type="component" value="Unassembled WGS sequence"/>
</dbReference>